<evidence type="ECO:0000259" key="4">
    <source>
        <dbReference type="Pfam" id="PF13845"/>
    </source>
</evidence>
<organism evidence="5 6">
    <name type="scientific">Kribbella steppae</name>
    <dbReference type="NCBI Taxonomy" id="2512223"/>
    <lineage>
        <taxon>Bacteria</taxon>
        <taxon>Bacillati</taxon>
        <taxon>Actinomycetota</taxon>
        <taxon>Actinomycetes</taxon>
        <taxon>Propionibacteriales</taxon>
        <taxon>Kribbellaceae</taxon>
        <taxon>Kribbella</taxon>
    </lineage>
</organism>
<name>A0A4R2H0D5_9ACTN</name>
<keyword evidence="6" id="KW-1185">Reference proteome</keyword>
<keyword evidence="2" id="KW-0812">Transmembrane</keyword>
<dbReference type="InterPro" id="IPR025241">
    <property type="entry name" value="DUF4190"/>
</dbReference>
<protein>
    <submittedName>
        <fullName evidence="5">Putative regulator of septum formation</fullName>
    </submittedName>
</protein>
<comment type="caution">
    <text evidence="5">The sequence shown here is derived from an EMBL/GenBank/DDBJ whole genome shotgun (WGS) entry which is preliminary data.</text>
</comment>
<evidence type="ECO:0000256" key="1">
    <source>
        <dbReference type="SAM" id="MobiDB-lite"/>
    </source>
</evidence>
<dbReference type="Pfam" id="PF13845">
    <property type="entry name" value="Septum_form"/>
    <property type="match status" value="1"/>
</dbReference>
<dbReference type="Proteomes" id="UP000294508">
    <property type="component" value="Unassembled WGS sequence"/>
</dbReference>
<feature type="domain" description="DUF4190" evidence="3">
    <location>
        <begin position="132"/>
        <end position="192"/>
    </location>
</feature>
<sequence length="337" mass="35515">MSQPPYGPEPERPQDVPRSFPTYGRPDQPHAQQPGGQTPYGQPGQPSYGQSGQPSYGQQAGPTQWAAPGQPQQPQPVGQSPYGQSPYGQAPYGQPGGQPQYGPGYGQPQYPGTWPQPYGYGYPGGGGGNNGLAIASLATGIGGFCIGFASPVALGLGIAALVQIKRRQDNGKGMAIAGVVLGALGTIGWLLYVVLIVVLGLSSDDDYYGAPEPSSSYSASATYIDDLAVGECFDDSDEEDEVVRQPCAEPHDGEIIAGVTLPDGPYPGDKEIDKAGEQTCATEFGEYVGSTVKDTELEWDYWTPTKQLWNANDRLVVCAAYGPDFDQLTGSVKGTRR</sequence>
<dbReference type="AlphaFoldDB" id="A0A4R2H0D5"/>
<feature type="transmembrane region" description="Helical" evidence="2">
    <location>
        <begin position="174"/>
        <end position="201"/>
    </location>
</feature>
<keyword evidence="2" id="KW-0472">Membrane</keyword>
<evidence type="ECO:0000259" key="3">
    <source>
        <dbReference type="Pfam" id="PF13828"/>
    </source>
</evidence>
<keyword evidence="2" id="KW-1133">Transmembrane helix</keyword>
<accession>A0A4R2H0D5</accession>
<feature type="domain" description="Septum formation-related" evidence="4">
    <location>
        <begin position="229"/>
        <end position="318"/>
    </location>
</feature>
<proteinExistence type="predicted"/>
<dbReference type="OrthoDB" id="3628931at2"/>
<evidence type="ECO:0000313" key="5">
    <source>
        <dbReference type="EMBL" id="TCO17722.1"/>
    </source>
</evidence>
<reference evidence="5 6" key="1">
    <citation type="journal article" date="2015" name="Stand. Genomic Sci.">
        <title>Genomic Encyclopedia of Bacterial and Archaeal Type Strains, Phase III: the genomes of soil and plant-associated and newly described type strains.</title>
        <authorList>
            <person name="Whitman W.B."/>
            <person name="Woyke T."/>
            <person name="Klenk H.P."/>
            <person name="Zhou Y."/>
            <person name="Lilburn T.G."/>
            <person name="Beck B.J."/>
            <person name="De Vos P."/>
            <person name="Vandamme P."/>
            <person name="Eisen J.A."/>
            <person name="Garrity G."/>
            <person name="Hugenholtz P."/>
            <person name="Kyrpides N.C."/>
        </authorList>
    </citation>
    <scope>NUCLEOTIDE SEQUENCE [LARGE SCALE GENOMIC DNA]</scope>
    <source>
        <strain evidence="5 6">VKM Ac-2572</strain>
    </source>
</reference>
<gene>
    <name evidence="5" type="ORF">EV652_117175</name>
</gene>
<feature type="transmembrane region" description="Helical" evidence="2">
    <location>
        <begin position="132"/>
        <end position="162"/>
    </location>
</feature>
<dbReference type="EMBL" id="SLWN01000017">
    <property type="protein sequence ID" value="TCO17722.1"/>
    <property type="molecule type" value="Genomic_DNA"/>
</dbReference>
<dbReference type="InterPro" id="IPR026004">
    <property type="entry name" value="Septum_form"/>
</dbReference>
<evidence type="ECO:0000256" key="2">
    <source>
        <dbReference type="SAM" id="Phobius"/>
    </source>
</evidence>
<feature type="compositionally biased region" description="Low complexity" evidence="1">
    <location>
        <begin position="32"/>
        <end position="112"/>
    </location>
</feature>
<feature type="region of interest" description="Disordered" evidence="1">
    <location>
        <begin position="1"/>
        <end position="112"/>
    </location>
</feature>
<evidence type="ECO:0000313" key="6">
    <source>
        <dbReference type="Proteomes" id="UP000294508"/>
    </source>
</evidence>
<dbReference type="Pfam" id="PF13828">
    <property type="entry name" value="DUF4190"/>
    <property type="match status" value="1"/>
</dbReference>